<dbReference type="InterPro" id="IPR014044">
    <property type="entry name" value="CAP_dom"/>
</dbReference>
<proteinExistence type="predicted"/>
<sequence>MGPTRVMLTSLLLFSGQFCQAIEPPDGLLGPELPPIVVPIKQRSLQQLQAGLRSIADEGRKVSATDDERERKAALLRLRSYRFLCSVPQAKLTLDASLDEDAVAVADICSRLGKLTHEPENPDLPEEEYQRARTAAGKCNLANGPNSLTKAIDIWMDDSDEHNVAQLGHRRWCLNPSMQKLGLGRVGDYCAMWALDSSGTPVADYDVISFPPPGFVPLDFFGEKYAWSITLNPAKYLAPELEDVEVQLFPLERGAADRANALEIENLAVDTQGFGVSNCLIFQPKEIKVAAGKSYSLEIRGLQTRDGQPATLTFPVHFVAAMVAVTNKSSP</sequence>
<gene>
    <name evidence="2" type="ORF">ETAA8_37610</name>
</gene>
<organism evidence="2 3">
    <name type="scientific">Anatilimnocola aggregata</name>
    <dbReference type="NCBI Taxonomy" id="2528021"/>
    <lineage>
        <taxon>Bacteria</taxon>
        <taxon>Pseudomonadati</taxon>
        <taxon>Planctomycetota</taxon>
        <taxon>Planctomycetia</taxon>
        <taxon>Pirellulales</taxon>
        <taxon>Pirellulaceae</taxon>
        <taxon>Anatilimnocola</taxon>
    </lineage>
</organism>
<dbReference type="Pfam" id="PF00188">
    <property type="entry name" value="CAP"/>
    <property type="match status" value="1"/>
</dbReference>
<dbReference type="InterPro" id="IPR035940">
    <property type="entry name" value="CAP_sf"/>
</dbReference>
<reference evidence="2 3" key="1">
    <citation type="submission" date="2019-02" db="EMBL/GenBank/DDBJ databases">
        <title>Deep-cultivation of Planctomycetes and their phenomic and genomic characterization uncovers novel biology.</title>
        <authorList>
            <person name="Wiegand S."/>
            <person name="Jogler M."/>
            <person name="Boedeker C."/>
            <person name="Pinto D."/>
            <person name="Vollmers J."/>
            <person name="Rivas-Marin E."/>
            <person name="Kohn T."/>
            <person name="Peeters S.H."/>
            <person name="Heuer A."/>
            <person name="Rast P."/>
            <person name="Oberbeckmann S."/>
            <person name="Bunk B."/>
            <person name="Jeske O."/>
            <person name="Meyerdierks A."/>
            <person name="Storesund J.E."/>
            <person name="Kallscheuer N."/>
            <person name="Luecker S."/>
            <person name="Lage O.M."/>
            <person name="Pohl T."/>
            <person name="Merkel B.J."/>
            <person name="Hornburger P."/>
            <person name="Mueller R.-W."/>
            <person name="Bruemmer F."/>
            <person name="Labrenz M."/>
            <person name="Spormann A.M."/>
            <person name="Op den Camp H."/>
            <person name="Overmann J."/>
            <person name="Amann R."/>
            <person name="Jetten M.S.M."/>
            <person name="Mascher T."/>
            <person name="Medema M.H."/>
            <person name="Devos D.P."/>
            <person name="Kaster A.-K."/>
            <person name="Ovreas L."/>
            <person name="Rohde M."/>
            <person name="Galperin M.Y."/>
            <person name="Jogler C."/>
        </authorList>
    </citation>
    <scope>NUCLEOTIDE SEQUENCE [LARGE SCALE GENOMIC DNA]</scope>
    <source>
        <strain evidence="2 3">ETA_A8</strain>
    </source>
</reference>
<dbReference type="OrthoDB" id="267637at2"/>
<dbReference type="AlphaFoldDB" id="A0A517YEM4"/>
<dbReference type="EMBL" id="CP036274">
    <property type="protein sequence ID" value="QDU28658.1"/>
    <property type="molecule type" value="Genomic_DNA"/>
</dbReference>
<feature type="domain" description="SCP" evidence="1">
    <location>
        <begin position="90"/>
        <end position="188"/>
    </location>
</feature>
<protein>
    <recommendedName>
        <fullName evidence="1">SCP domain-containing protein</fullName>
    </recommendedName>
</protein>
<dbReference type="KEGG" id="aagg:ETAA8_37610"/>
<dbReference type="SUPFAM" id="SSF55797">
    <property type="entry name" value="PR-1-like"/>
    <property type="match status" value="1"/>
</dbReference>
<accession>A0A517YEM4</accession>
<evidence type="ECO:0000259" key="1">
    <source>
        <dbReference type="Pfam" id="PF00188"/>
    </source>
</evidence>
<name>A0A517YEM4_9BACT</name>
<evidence type="ECO:0000313" key="3">
    <source>
        <dbReference type="Proteomes" id="UP000315017"/>
    </source>
</evidence>
<dbReference type="RefSeq" id="WP_145091315.1">
    <property type="nucleotide sequence ID" value="NZ_CP036274.1"/>
</dbReference>
<evidence type="ECO:0000313" key="2">
    <source>
        <dbReference type="EMBL" id="QDU28658.1"/>
    </source>
</evidence>
<dbReference type="Gene3D" id="3.40.33.10">
    <property type="entry name" value="CAP"/>
    <property type="match status" value="1"/>
</dbReference>
<dbReference type="Proteomes" id="UP000315017">
    <property type="component" value="Chromosome"/>
</dbReference>
<keyword evidence="3" id="KW-1185">Reference proteome</keyword>